<accession>A0ACC2PM05</accession>
<evidence type="ECO:0000313" key="1">
    <source>
        <dbReference type="EMBL" id="KAJ8684455.1"/>
    </source>
</evidence>
<reference evidence="1" key="1">
    <citation type="submission" date="2023-04" db="EMBL/GenBank/DDBJ databases">
        <title>A chromosome-level genome assembly of the parasitoid wasp Eretmocerus hayati.</title>
        <authorList>
            <person name="Zhong Y."/>
            <person name="Liu S."/>
            <person name="Liu Y."/>
        </authorList>
    </citation>
    <scope>NUCLEOTIDE SEQUENCE</scope>
    <source>
        <strain evidence="1">ZJU_SS_LIU_2023</strain>
    </source>
</reference>
<dbReference type="EMBL" id="CM056741">
    <property type="protein sequence ID" value="KAJ8684455.1"/>
    <property type="molecule type" value="Genomic_DNA"/>
</dbReference>
<gene>
    <name evidence="1" type="ORF">QAD02_020247</name>
</gene>
<sequence length="249" mass="27888">MRAGQAMLGLLVVALSLAEGSELRDYCTAHRFDNLPGGLGFTKEVVGTEYADVDSFKAMHCCLRGYRSIEWYKDGRPYPWPKGESSFILYPESANQTIYTQSVRTSDAGRYACRARNDTSILESEITLGVIGEHSSGYKGRPLPTYRPSSQLVPIGGTARLFCEAYIGRVYVPDARISVTWRKSSSNKTLPNNGRVSQYKVSRSGRSAQKFRGLVAKQYMMIQEHESQFYGDLHQNSGQKEKEIIITEV</sequence>
<organism evidence="1 2">
    <name type="scientific">Eretmocerus hayati</name>
    <dbReference type="NCBI Taxonomy" id="131215"/>
    <lineage>
        <taxon>Eukaryota</taxon>
        <taxon>Metazoa</taxon>
        <taxon>Ecdysozoa</taxon>
        <taxon>Arthropoda</taxon>
        <taxon>Hexapoda</taxon>
        <taxon>Insecta</taxon>
        <taxon>Pterygota</taxon>
        <taxon>Neoptera</taxon>
        <taxon>Endopterygota</taxon>
        <taxon>Hymenoptera</taxon>
        <taxon>Apocrita</taxon>
        <taxon>Proctotrupomorpha</taxon>
        <taxon>Chalcidoidea</taxon>
        <taxon>Aphelinidae</taxon>
        <taxon>Aphelininae</taxon>
        <taxon>Eretmocerus</taxon>
    </lineage>
</organism>
<evidence type="ECO:0000313" key="2">
    <source>
        <dbReference type="Proteomes" id="UP001239111"/>
    </source>
</evidence>
<name>A0ACC2PM05_9HYME</name>
<proteinExistence type="predicted"/>
<protein>
    <submittedName>
        <fullName evidence="1">Uncharacterized protein</fullName>
    </submittedName>
</protein>
<keyword evidence="2" id="KW-1185">Reference proteome</keyword>
<comment type="caution">
    <text evidence="1">The sequence shown here is derived from an EMBL/GenBank/DDBJ whole genome shotgun (WGS) entry which is preliminary data.</text>
</comment>
<dbReference type="Proteomes" id="UP001239111">
    <property type="component" value="Chromosome 1"/>
</dbReference>